<comment type="caution">
    <text evidence="1">The sequence shown here is derived from an EMBL/GenBank/DDBJ whole genome shotgun (WGS) entry which is preliminary data.</text>
</comment>
<gene>
    <name evidence="1" type="ORF">FC32_GL001201</name>
</gene>
<reference evidence="1 2" key="1">
    <citation type="journal article" date="2015" name="Genome Announc.">
        <title>Expanding the biotechnology potential of lactobacilli through comparative genomics of 213 strains and associated genera.</title>
        <authorList>
            <person name="Sun Z."/>
            <person name="Harris H.M."/>
            <person name="McCann A."/>
            <person name="Guo C."/>
            <person name="Argimon S."/>
            <person name="Zhang W."/>
            <person name="Yang X."/>
            <person name="Jeffery I.B."/>
            <person name="Cooney J.C."/>
            <person name="Kagawa T.F."/>
            <person name="Liu W."/>
            <person name="Song Y."/>
            <person name="Salvetti E."/>
            <person name="Wrobel A."/>
            <person name="Rasinkangas P."/>
            <person name="Parkhill J."/>
            <person name="Rea M.C."/>
            <person name="O'Sullivan O."/>
            <person name="Ritari J."/>
            <person name="Douillard F.P."/>
            <person name="Paul Ross R."/>
            <person name="Yang R."/>
            <person name="Briner A.E."/>
            <person name="Felis G.E."/>
            <person name="de Vos W.M."/>
            <person name="Barrangou R."/>
            <person name="Klaenhammer T.R."/>
            <person name="Caufield P.W."/>
            <person name="Cui Y."/>
            <person name="Zhang H."/>
            <person name="O'Toole P.W."/>
        </authorList>
    </citation>
    <scope>NUCLEOTIDE SEQUENCE [LARGE SCALE GENOMIC DNA]</scope>
    <source>
        <strain evidence="1 2">DSM 16634</strain>
    </source>
</reference>
<sequence length="68" mass="7844">MKRQGRSWGRSGAENMVRLINTIQNEDFEEAMRSNFEKVIGEVENIKVDINKLLRPIHEPHVGVKQVA</sequence>
<dbReference type="PATRIC" id="fig|1423724.4.peg.1250"/>
<organism evidence="1 2">
    <name type="scientific">Ligilactobacillus apodemi DSM 16634 = JCM 16172</name>
    <dbReference type="NCBI Taxonomy" id="1423724"/>
    <lineage>
        <taxon>Bacteria</taxon>
        <taxon>Bacillati</taxon>
        <taxon>Bacillota</taxon>
        <taxon>Bacilli</taxon>
        <taxon>Lactobacillales</taxon>
        <taxon>Lactobacillaceae</taxon>
        <taxon>Ligilactobacillus</taxon>
    </lineage>
</organism>
<name>A0A0R1TR70_9LACO</name>
<evidence type="ECO:0000313" key="1">
    <source>
        <dbReference type="EMBL" id="KRL83933.1"/>
    </source>
</evidence>
<protein>
    <submittedName>
        <fullName evidence="1">Uncharacterized protein</fullName>
    </submittedName>
</protein>
<proteinExistence type="predicted"/>
<keyword evidence="2" id="KW-1185">Reference proteome</keyword>
<dbReference type="Proteomes" id="UP000051324">
    <property type="component" value="Unassembled WGS sequence"/>
</dbReference>
<dbReference type="AlphaFoldDB" id="A0A0R1TR70"/>
<accession>A0A0R1TR70</accession>
<evidence type="ECO:0000313" key="2">
    <source>
        <dbReference type="Proteomes" id="UP000051324"/>
    </source>
</evidence>
<dbReference type="EMBL" id="AZFT01000053">
    <property type="protein sequence ID" value="KRL83933.1"/>
    <property type="molecule type" value="Genomic_DNA"/>
</dbReference>